<dbReference type="SUPFAM" id="SSF50729">
    <property type="entry name" value="PH domain-like"/>
    <property type="match status" value="1"/>
</dbReference>
<feature type="compositionally biased region" description="Low complexity" evidence="13">
    <location>
        <begin position="2248"/>
        <end position="2264"/>
    </location>
</feature>
<evidence type="ECO:0000256" key="9">
    <source>
        <dbReference type="ARBA" id="ARBA00023319"/>
    </source>
</evidence>
<dbReference type="Gene3D" id="3.30.200.20">
    <property type="entry name" value="Phosphorylase Kinase, domain 1"/>
    <property type="match status" value="1"/>
</dbReference>
<dbReference type="PROSITE" id="PS50010">
    <property type="entry name" value="DH_2"/>
    <property type="match status" value="1"/>
</dbReference>
<dbReference type="CDD" id="cd00160">
    <property type="entry name" value="RhoGEF"/>
    <property type="match status" value="1"/>
</dbReference>
<keyword evidence="5" id="KW-0677">Repeat</keyword>
<dbReference type="SMART" id="SM00060">
    <property type="entry name" value="FN3"/>
    <property type="match status" value="17"/>
</dbReference>
<accession>A0A9W2Z4J2</accession>
<dbReference type="FunFam" id="2.60.40.10:FF:000147">
    <property type="entry name" value="Myosin light chain kinase"/>
    <property type="match status" value="1"/>
</dbReference>
<dbReference type="InterPro" id="IPR013106">
    <property type="entry name" value="Ig_V-set"/>
</dbReference>
<evidence type="ECO:0000256" key="5">
    <source>
        <dbReference type="ARBA" id="ARBA00022737"/>
    </source>
</evidence>
<evidence type="ECO:0000313" key="21">
    <source>
        <dbReference type="RefSeq" id="XP_055869889.1"/>
    </source>
</evidence>
<feature type="domain" description="Fibronectin type-III" evidence="19">
    <location>
        <begin position="4581"/>
        <end position="4677"/>
    </location>
</feature>
<organism evidence="20 21">
    <name type="scientific">Biomphalaria glabrata</name>
    <name type="common">Bloodfluke planorb</name>
    <name type="synonym">Freshwater snail</name>
    <dbReference type="NCBI Taxonomy" id="6526"/>
    <lineage>
        <taxon>Eukaryota</taxon>
        <taxon>Metazoa</taxon>
        <taxon>Spiralia</taxon>
        <taxon>Lophotrochozoa</taxon>
        <taxon>Mollusca</taxon>
        <taxon>Gastropoda</taxon>
        <taxon>Heterobranchia</taxon>
        <taxon>Euthyneura</taxon>
        <taxon>Panpulmonata</taxon>
        <taxon>Hygrophila</taxon>
        <taxon>Lymnaeoidea</taxon>
        <taxon>Planorbidae</taxon>
        <taxon>Biomphalaria</taxon>
    </lineage>
</organism>
<dbReference type="Pfam" id="PF07653">
    <property type="entry name" value="SH3_2"/>
    <property type="match status" value="1"/>
</dbReference>
<dbReference type="Gene3D" id="2.30.29.30">
    <property type="entry name" value="Pleckstrin-homology domain (PH domain)/Phosphotyrosine-binding domain (PTB)"/>
    <property type="match status" value="1"/>
</dbReference>
<evidence type="ECO:0000256" key="6">
    <source>
        <dbReference type="ARBA" id="ARBA00022741"/>
    </source>
</evidence>
<dbReference type="PROSITE" id="PS50003">
    <property type="entry name" value="PH_DOMAIN"/>
    <property type="match status" value="1"/>
</dbReference>
<dbReference type="InterPro" id="IPR017441">
    <property type="entry name" value="Protein_kinase_ATP_BS"/>
</dbReference>
<feature type="domain" description="Fibronectin type-III" evidence="19">
    <location>
        <begin position="3537"/>
        <end position="3637"/>
    </location>
</feature>
<keyword evidence="9" id="KW-0393">Immunoglobulin domain</keyword>
<feature type="domain" description="Fibronectin type-III" evidence="19">
    <location>
        <begin position="4246"/>
        <end position="4346"/>
    </location>
</feature>
<feature type="domain" description="Fibronectin type-III" evidence="19">
    <location>
        <begin position="3640"/>
        <end position="3735"/>
    </location>
</feature>
<feature type="domain" description="Fibronectin type-III" evidence="19">
    <location>
        <begin position="4347"/>
        <end position="4443"/>
    </location>
</feature>
<dbReference type="InterPro" id="IPR003599">
    <property type="entry name" value="Ig_sub"/>
</dbReference>
<feature type="compositionally biased region" description="Polar residues" evidence="13">
    <location>
        <begin position="1459"/>
        <end position="1482"/>
    </location>
</feature>
<feature type="domain" description="Fibronectin type-III" evidence="19">
    <location>
        <begin position="4841"/>
        <end position="4940"/>
    </location>
</feature>
<feature type="domain" description="Ig-like" evidence="18">
    <location>
        <begin position="5656"/>
        <end position="5725"/>
    </location>
</feature>
<dbReference type="Pfam" id="PF22697">
    <property type="entry name" value="SOS1_NGEF_PH"/>
    <property type="match status" value="1"/>
</dbReference>
<dbReference type="Gene3D" id="2.60.40.10">
    <property type="entry name" value="Immunoglobulins"/>
    <property type="match status" value="28"/>
</dbReference>
<dbReference type="PANTHER" id="PTHR13817">
    <property type="entry name" value="TITIN"/>
    <property type="match status" value="1"/>
</dbReference>
<dbReference type="Pfam" id="PF07679">
    <property type="entry name" value="I-set"/>
    <property type="match status" value="11"/>
</dbReference>
<feature type="domain" description="Fibronectin type-III" evidence="19">
    <location>
        <begin position="3435"/>
        <end position="3533"/>
    </location>
</feature>
<feature type="domain" description="Protein kinase" evidence="17">
    <location>
        <begin position="5208"/>
        <end position="5462"/>
    </location>
</feature>
<feature type="compositionally biased region" description="Acidic residues" evidence="13">
    <location>
        <begin position="1633"/>
        <end position="1642"/>
    </location>
</feature>
<feature type="compositionally biased region" description="Polar residues" evidence="13">
    <location>
        <begin position="2202"/>
        <end position="2214"/>
    </location>
</feature>
<evidence type="ECO:0000259" key="17">
    <source>
        <dbReference type="PROSITE" id="PS50011"/>
    </source>
</evidence>
<dbReference type="PROSITE" id="PS00107">
    <property type="entry name" value="PROTEIN_KINASE_ATP"/>
    <property type="match status" value="1"/>
</dbReference>
<evidence type="ECO:0000256" key="3">
    <source>
        <dbReference type="ARBA" id="ARBA00022443"/>
    </source>
</evidence>
<feature type="domain" description="Fibronectin type-III" evidence="19">
    <location>
        <begin position="3940"/>
        <end position="4039"/>
    </location>
</feature>
<dbReference type="InterPro" id="IPR001849">
    <property type="entry name" value="PH_domain"/>
</dbReference>
<feature type="domain" description="Ig-like" evidence="18">
    <location>
        <begin position="797"/>
        <end position="885"/>
    </location>
</feature>
<dbReference type="SUPFAM" id="SSF49265">
    <property type="entry name" value="Fibronectin type III"/>
    <property type="match status" value="9"/>
</dbReference>
<dbReference type="Proteomes" id="UP001165740">
    <property type="component" value="Chromosome 16"/>
</dbReference>
<reference evidence="21" key="1">
    <citation type="submission" date="2025-08" db="UniProtKB">
        <authorList>
            <consortium name="RefSeq"/>
        </authorList>
    </citation>
    <scope>IDENTIFICATION</scope>
</reference>
<dbReference type="GeneID" id="106054014"/>
<feature type="region of interest" description="Disordered" evidence="13">
    <location>
        <begin position="1623"/>
        <end position="1656"/>
    </location>
</feature>
<dbReference type="GO" id="GO:0045989">
    <property type="term" value="P:positive regulation of striated muscle contraction"/>
    <property type="evidence" value="ECO:0007669"/>
    <property type="project" value="UniProtKB-ARBA"/>
</dbReference>
<feature type="region of interest" description="Disordered" evidence="13">
    <location>
        <begin position="656"/>
        <end position="679"/>
    </location>
</feature>
<feature type="domain" description="Ig-like" evidence="18">
    <location>
        <begin position="5005"/>
        <end position="5096"/>
    </location>
</feature>
<feature type="compositionally biased region" description="Polar residues" evidence="13">
    <location>
        <begin position="1489"/>
        <end position="1501"/>
    </location>
</feature>
<feature type="region of interest" description="Disordered" evidence="13">
    <location>
        <begin position="2575"/>
        <end position="2681"/>
    </location>
</feature>
<dbReference type="SUPFAM" id="SSF56112">
    <property type="entry name" value="Protein kinase-like (PK-like)"/>
    <property type="match status" value="2"/>
</dbReference>
<evidence type="ECO:0000256" key="1">
    <source>
        <dbReference type="ARBA" id="ARBA00004496"/>
    </source>
</evidence>
<keyword evidence="12" id="KW-0175">Coiled coil</keyword>
<dbReference type="GO" id="GO:0031430">
    <property type="term" value="C:M band"/>
    <property type="evidence" value="ECO:0007669"/>
    <property type="project" value="UniProtKB-ARBA"/>
</dbReference>
<feature type="region of interest" description="Disordered" evidence="13">
    <location>
        <begin position="2146"/>
        <end position="2298"/>
    </location>
</feature>
<dbReference type="GO" id="GO:0005085">
    <property type="term" value="F:guanyl-nucleotide exchange factor activity"/>
    <property type="evidence" value="ECO:0007669"/>
    <property type="project" value="InterPro"/>
</dbReference>
<dbReference type="FunFam" id="2.60.40.10:FF:000345">
    <property type="entry name" value="Muscle M-line assembly protein unc-89"/>
    <property type="match status" value="1"/>
</dbReference>
<evidence type="ECO:0000256" key="2">
    <source>
        <dbReference type="ARBA" id="ARBA00006692"/>
    </source>
</evidence>
<dbReference type="InterPro" id="IPR011009">
    <property type="entry name" value="Kinase-like_dom_sf"/>
</dbReference>
<feature type="domain" description="Ig-like" evidence="18">
    <location>
        <begin position="689"/>
        <end position="777"/>
    </location>
</feature>
<dbReference type="InterPro" id="IPR036179">
    <property type="entry name" value="Ig-like_dom_sf"/>
</dbReference>
<dbReference type="SMART" id="SM00326">
    <property type="entry name" value="SH3"/>
    <property type="match status" value="1"/>
</dbReference>
<dbReference type="Pfam" id="PF00621">
    <property type="entry name" value="RhoGEF"/>
    <property type="match status" value="1"/>
</dbReference>
<name>A0A9W2Z4J2_BIOGL</name>
<feature type="compositionally biased region" description="Basic and acidic residues" evidence="13">
    <location>
        <begin position="1441"/>
        <end position="1455"/>
    </location>
</feature>
<keyword evidence="6 11" id="KW-0547">Nucleotide-binding</keyword>
<feature type="region of interest" description="Disordered" evidence="13">
    <location>
        <begin position="5609"/>
        <end position="5629"/>
    </location>
</feature>
<feature type="domain" description="Fibronectin type-III" evidence="19">
    <location>
        <begin position="3216"/>
        <end position="3312"/>
    </location>
</feature>
<dbReference type="OrthoDB" id="2570713at2759"/>
<dbReference type="SUPFAM" id="SSF50044">
    <property type="entry name" value="SH3-domain"/>
    <property type="match status" value="1"/>
</dbReference>
<comment type="subcellular location">
    <subcellularLocation>
        <location evidence="1">Cytoplasm</location>
    </subcellularLocation>
</comment>
<dbReference type="SUPFAM" id="SSF48065">
    <property type="entry name" value="DBL homology domain (DH-domain)"/>
    <property type="match status" value="1"/>
</dbReference>
<evidence type="ECO:0000259" key="18">
    <source>
        <dbReference type="PROSITE" id="PS50835"/>
    </source>
</evidence>
<feature type="domain" description="Ig-like" evidence="18">
    <location>
        <begin position="2761"/>
        <end position="2850"/>
    </location>
</feature>
<protein>
    <submittedName>
        <fullName evidence="21">Titin-like</fullName>
    </submittedName>
</protein>
<dbReference type="PROSITE" id="PS50835">
    <property type="entry name" value="IG_LIKE"/>
    <property type="match status" value="11"/>
</dbReference>
<dbReference type="CDD" id="cd00063">
    <property type="entry name" value="FN3"/>
    <property type="match status" value="17"/>
</dbReference>
<feature type="domain" description="Fibronectin type-III" evidence="19">
    <location>
        <begin position="3332"/>
        <end position="3431"/>
    </location>
</feature>
<dbReference type="InterPro" id="IPR007110">
    <property type="entry name" value="Ig-like_dom"/>
</dbReference>
<feature type="domain" description="Fibronectin type-III" evidence="19">
    <location>
        <begin position="4140"/>
        <end position="4231"/>
    </location>
</feature>
<feature type="domain" description="PH" evidence="15">
    <location>
        <begin position="1322"/>
        <end position="1435"/>
    </location>
</feature>
<dbReference type="SMART" id="SM00409">
    <property type="entry name" value="IG"/>
    <property type="match status" value="11"/>
</dbReference>
<evidence type="ECO:0000256" key="13">
    <source>
        <dbReference type="SAM" id="MobiDB-lite"/>
    </source>
</evidence>
<feature type="compositionally biased region" description="Basic and acidic residues" evidence="13">
    <location>
        <begin position="592"/>
        <end position="605"/>
    </location>
</feature>
<feature type="compositionally biased region" description="Low complexity" evidence="13">
    <location>
        <begin position="574"/>
        <end position="586"/>
    </location>
</feature>
<feature type="compositionally biased region" description="Basic and acidic residues" evidence="13">
    <location>
        <begin position="664"/>
        <end position="679"/>
    </location>
</feature>
<dbReference type="GO" id="GO:0004672">
    <property type="term" value="F:protein kinase activity"/>
    <property type="evidence" value="ECO:0007669"/>
    <property type="project" value="InterPro"/>
</dbReference>
<dbReference type="SMART" id="SM00408">
    <property type="entry name" value="IGc2"/>
    <property type="match status" value="11"/>
</dbReference>
<feature type="compositionally biased region" description="Basic residues" evidence="13">
    <location>
        <begin position="1003"/>
        <end position="1012"/>
    </location>
</feature>
<dbReference type="InterPro" id="IPR050964">
    <property type="entry name" value="Striated_Muscle_Regulatory"/>
</dbReference>
<dbReference type="InterPro" id="IPR003598">
    <property type="entry name" value="Ig_sub2"/>
</dbReference>
<dbReference type="SUPFAM" id="SSF48726">
    <property type="entry name" value="Immunoglobulin"/>
    <property type="match status" value="11"/>
</dbReference>
<dbReference type="InterPro" id="IPR000219">
    <property type="entry name" value="DH_dom"/>
</dbReference>
<feature type="domain" description="DH" evidence="16">
    <location>
        <begin position="1130"/>
        <end position="1310"/>
    </location>
</feature>
<feature type="compositionally biased region" description="Polar residues" evidence="13">
    <location>
        <begin position="2274"/>
        <end position="2294"/>
    </location>
</feature>
<evidence type="ECO:0000259" key="15">
    <source>
        <dbReference type="PROSITE" id="PS50003"/>
    </source>
</evidence>
<feature type="domain" description="Ig-like" evidence="18">
    <location>
        <begin position="2965"/>
        <end position="3054"/>
    </location>
</feature>
<feature type="domain" description="Ig-like" evidence="18">
    <location>
        <begin position="3080"/>
        <end position="3168"/>
    </location>
</feature>
<dbReference type="InterPro" id="IPR055251">
    <property type="entry name" value="SOS1_NGEF_PH"/>
</dbReference>
<feature type="domain" description="Fibronectin type-III" evidence="19">
    <location>
        <begin position="4448"/>
        <end position="4548"/>
    </location>
</feature>
<feature type="region of interest" description="Disordered" evidence="13">
    <location>
        <begin position="989"/>
        <end position="1026"/>
    </location>
</feature>
<dbReference type="InterPro" id="IPR000719">
    <property type="entry name" value="Prot_kinase_dom"/>
</dbReference>
<evidence type="ECO:0000256" key="8">
    <source>
        <dbReference type="ARBA" id="ARBA00023157"/>
    </source>
</evidence>
<feature type="coiled-coil region" evidence="12">
    <location>
        <begin position="1692"/>
        <end position="2138"/>
    </location>
</feature>
<evidence type="ECO:0000259" key="16">
    <source>
        <dbReference type="PROSITE" id="PS50010"/>
    </source>
</evidence>
<feature type="compositionally biased region" description="Polar residues" evidence="13">
    <location>
        <begin position="2575"/>
        <end position="2616"/>
    </location>
</feature>
<dbReference type="InterPro" id="IPR036028">
    <property type="entry name" value="SH3-like_dom_sf"/>
</dbReference>
<keyword evidence="3 10" id="KW-0728">SH3 domain</keyword>
<feature type="region of interest" description="Disordered" evidence="13">
    <location>
        <begin position="2733"/>
        <end position="2756"/>
    </location>
</feature>
<dbReference type="InterPro" id="IPR011993">
    <property type="entry name" value="PH-like_dom_sf"/>
</dbReference>
<dbReference type="InterPro" id="IPR035899">
    <property type="entry name" value="DBL_dom_sf"/>
</dbReference>
<keyword evidence="8" id="KW-1015">Disulfide bond</keyword>
<feature type="domain" description="SH3" evidence="14">
    <location>
        <begin position="1034"/>
        <end position="1101"/>
    </location>
</feature>
<dbReference type="GO" id="GO:0045214">
    <property type="term" value="P:sarcomere organization"/>
    <property type="evidence" value="ECO:0007669"/>
    <property type="project" value="UniProtKB-ARBA"/>
</dbReference>
<feature type="region of interest" description="Disordered" evidence="13">
    <location>
        <begin position="1441"/>
        <end position="1528"/>
    </location>
</feature>
<evidence type="ECO:0000313" key="20">
    <source>
        <dbReference type="Proteomes" id="UP001165740"/>
    </source>
</evidence>
<dbReference type="Gene3D" id="1.20.900.10">
    <property type="entry name" value="Dbl homology (DH) domain"/>
    <property type="match status" value="1"/>
</dbReference>
<feature type="domain" description="Fibronectin type-III" evidence="19">
    <location>
        <begin position="4041"/>
        <end position="4139"/>
    </location>
</feature>
<dbReference type="OMA" id="WLPMSIL"/>
<dbReference type="SMART" id="SM00233">
    <property type="entry name" value="PH"/>
    <property type="match status" value="1"/>
</dbReference>
<evidence type="ECO:0000256" key="4">
    <source>
        <dbReference type="ARBA" id="ARBA00022490"/>
    </source>
</evidence>
<feature type="binding site" evidence="11">
    <location>
        <position position="5237"/>
    </location>
    <ligand>
        <name>ATP</name>
        <dbReference type="ChEBI" id="CHEBI:30616"/>
    </ligand>
</feature>
<feature type="compositionally biased region" description="Low complexity" evidence="13">
    <location>
        <begin position="168"/>
        <end position="180"/>
    </location>
</feature>
<dbReference type="PANTHER" id="PTHR13817:SF163">
    <property type="entry name" value="OBSCURIN"/>
    <property type="match status" value="1"/>
</dbReference>
<keyword evidence="4" id="KW-0963">Cytoplasm</keyword>
<dbReference type="InterPro" id="IPR003961">
    <property type="entry name" value="FN3_dom"/>
</dbReference>
<dbReference type="InterPro" id="IPR013783">
    <property type="entry name" value="Ig-like_fold"/>
</dbReference>
<feature type="compositionally biased region" description="Basic and acidic residues" evidence="13">
    <location>
        <begin position="2666"/>
        <end position="2678"/>
    </location>
</feature>
<dbReference type="Gene3D" id="2.30.30.40">
    <property type="entry name" value="SH3 Domains"/>
    <property type="match status" value="1"/>
</dbReference>
<feature type="domain" description="Ig-like" evidence="18">
    <location>
        <begin position="2865"/>
        <end position="2959"/>
    </location>
</feature>
<dbReference type="FunFam" id="2.60.40.10:FF:000032">
    <property type="entry name" value="palladin isoform X1"/>
    <property type="match status" value="2"/>
</dbReference>
<feature type="domain" description="Fibronectin type-III" evidence="19">
    <location>
        <begin position="3840"/>
        <end position="3937"/>
    </location>
</feature>
<feature type="region of interest" description="Disordered" evidence="13">
    <location>
        <begin position="426"/>
        <end position="445"/>
    </location>
</feature>
<dbReference type="SMART" id="SM00325">
    <property type="entry name" value="RhoGEF"/>
    <property type="match status" value="1"/>
</dbReference>
<gene>
    <name evidence="21" type="primary">LOC106054014</name>
</gene>
<feature type="domain" description="Protein kinase" evidence="17">
    <location>
        <begin position="5884"/>
        <end position="6133"/>
    </location>
</feature>
<dbReference type="PROSITE" id="PS50853">
    <property type="entry name" value="FN3"/>
    <property type="match status" value="17"/>
</dbReference>
<dbReference type="CDD" id="cd00096">
    <property type="entry name" value="Ig"/>
    <property type="match status" value="2"/>
</dbReference>
<dbReference type="InterPro" id="IPR013098">
    <property type="entry name" value="Ig_I-set"/>
</dbReference>
<feature type="region of interest" description="Disordered" evidence="13">
    <location>
        <begin position="561"/>
        <end position="610"/>
    </location>
</feature>
<feature type="domain" description="Fibronectin type-III" evidence="19">
    <location>
        <begin position="3740"/>
        <end position="3838"/>
    </location>
</feature>
<feature type="compositionally biased region" description="Low complexity" evidence="13">
    <location>
        <begin position="2178"/>
        <end position="2193"/>
    </location>
</feature>
<dbReference type="FunFam" id="2.60.40.10:FF:000425">
    <property type="entry name" value="Myosin light chain kinase"/>
    <property type="match status" value="3"/>
</dbReference>
<dbReference type="InterPro" id="IPR036116">
    <property type="entry name" value="FN3_sf"/>
</dbReference>
<evidence type="ECO:0000256" key="10">
    <source>
        <dbReference type="PROSITE-ProRule" id="PRU00192"/>
    </source>
</evidence>
<feature type="domain" description="Fibronectin type-III" evidence="19">
    <location>
        <begin position="4706"/>
        <end position="4802"/>
    </location>
</feature>
<dbReference type="PROSITE" id="PS50011">
    <property type="entry name" value="PROTEIN_KINASE_DOM"/>
    <property type="match status" value="2"/>
</dbReference>
<keyword evidence="7 11" id="KW-0067">ATP-binding</keyword>
<sequence length="6186" mass="702139">MPAQTEHHVGGTKHFECRVGGFPRPQIRWYKDGREITDSSRYQFDHSNDGVISMVIQNITHEDEGHYRCRAENSEGLASTSAYLLVKAHKELPDEPITSVHSMQFEETIVYTEKYKKSREIRKKIEALDNENSYEENYVIKSKEKRQREEEEEELTWKSLETVISAQRTSSQLISSSPTSGTQRKEEAEEEEAEEESKISKDMLEKCYHSSDDDQDSVRLMTISERSEPISLQESLKDFEEEEEKSLLMRQTARLFSHELDEDEDFFKRDSAYQAVLTEMVGEHVMQELLQQEEQASKIAEWQVKSEIEKVTKTEVKTSASKTDEDGLLTVAKDLTKLVVSEERVVKLESETKLVSGDENNSLVPTPKQIENVDIERKRALTDKPESLEKLKKDEAVIVKSETSENVKLETAENVKLETVENVKSTTSEQVKRETAENVKSTPENVKLEIPENVKSVTTENVKSVTPENVTSTTLENVKSAASENVEKNVREDVFQEEENQTHSVLTPKLTEVTEGKLSYDDVDSQVAGVEISDDSKVDSTDLPNEPIQQMIECETDFKLEDDDEETVSDSETEGSVGSVVGVNVTPASSLQKKEMEDSNIDSDKTVFSQNLNETELSQTRFGEEKQKAMEDYPIIQPADDGSDVDGSTVEVVESSTSWVQKVAQDKPQPEKTEDATAIGGDKEPVAKPVIKQVMEDIKIEAGKTLRLRTQVQAVPRAEVRWSKEGEVIIAGERITVVTEDDVYTLEIENVGEDNAGRYRMTAINSAGSVYSEVLVSIVGQPQLPPALSPSLPVGHPRFVMRPQNVTVAEFESIKLSCSVQGDPMPKVSWEKDGERLRTSKRLRLYETRGIFYLEIPEADAEDAGEYVCTAVNSEGTVTATVTVSMQGMENVVQISCEPEGTVELTEGATGGAVESSSDEMFLKPFLVLMDYTDPDSKSGLRAGELVEVLDSKQKSGMWLVRGMVDKEKVLFAPSYLLCASGRNGVFEEKKKEEDTDEESATVKRRDKKLTHSPKYGSIDGDNDTSEDEFRLRGVYPDYVAVADYNPSDGEKNSIRLSEGQIVEIIDKERSDLWLVQTRPTKTCPSRQGWVPSAYLEEKSVSAQFMRRSRETFREEVLQVKNKQQEAGLKRRYVLKELEETEREYIRDLKTLIDNYVQPVASMTESLPDLLQAGADLIFSNISTVYKFHEGPFLQDLIGCCANPSSIGPTFLRWESEFYNYIKYWSDREAAGFILESEDIKSFFKELSKKQAVPGEAIFSLLNRPIERLKMYQLLLKDILRFSARAGDDCSQVEAAIAMLISIEKEVGNAKLIPLLEGCDFELTELGNLIRHDDLCVWEGDVSSTRVKDRHVFLFSEKIAMTKKKKPENASDKAGFTYRTSIDLANVRLKENVPEDDRRFELWFIGDASVEKVTFQARSMFSKLAWVKDIRDALTKIGVIHPDHHSSEKDDEGKATPKASPQASPPRQQTSEAAPMKDQTSGKQKEQAGVTNSTKLTNSDLELNDSDDVSSYYTAPEPDSGSEHVRPSLGHKQHRVICTEGSPTQLDCFVGKVSTSEVSWTKDGQPIQEGNGLSIKHQGDISSLVFSKAKASNSGKYTVTVVTSKGRHSTNFELSVVDEFIETDTSTHKSEDGTDSESDTATEETQGGVDKSNRGGEKGLILISQFEDHQTTVETAFTSQQFIESFVGEVSITAEEEKKKELKAKEEEERLQQLKAKEEEERLLQLKAKEEEERLQQLKAKEEEERLLQLKAKEEEERLQQLKAKEEERLQQLKAKEEEERLQQFKAKEEEEERLQQLKAKEEEERLQKLKAKEEEERLQQLKAKEEEERLQQLKAQEEEKRLQQFKAKEEERLQQLRAKEEEERLQQLKAKEEEERLKQLKAKEEEERLQQLKAKEEEERLQKLKAKEEEERLQQLKAKEEEERLQQLKAKEEEERLQKLKAKEEEERLQQLKAKEEEERLQQLKAKEEEERLQQLKAKEEEERLQQLKAKEEEERLQQLKAKEEEERLQQLKAKEEERLQQLKAKEEEERLLQLKAKEEEERLQQLKAKEEEEGRLKELKAKEEEEKLQQLKAKEEERLQQLKAKEEEEKRLSKLKAQEEKERLHELKVKEEELQKLRAREEEEILKEERLKAEKDLLLHFETSLNETALEPLSDNTSSQSKLEFDSSLGDSNLFSHPSLTSFDSTSSSSLHIEEKSVQEFETSLEESQTGSFFKVTSAESSWSTHEHSGENIVLEFDSTVEQSKSSSHFEVTSTESSSETFENADKPVLESDSTVEQSRTSSQFEVTSTESSFERPVVEFDTTVKQSRTTSQIEVTSTESSFEKPVLEFDSTVDQSRSSHFEITSTESSFEKPVLEFDSAVEQSRTASHIEVTSTESSFEKPVFEFDTTVDQSRSSHFEITSTESSFEKPVLEFDSAVEQSRTTSHIEVTSTESSFEKPVLEFDTTVDQSRSSHFEITSTESSFEKPVLEFDSAVEQSRTTSHIEVTSTESSFEKPVLEFDTTVDQSRSSHFEITSTESSFEKPVLEFDSAVEQSRTTSHIEVTSTENSFEKPVLEFDSAVEQSKTSSKFEVTSIQSSSETSGNSVEQPVLQSDSTVEQSRTTLQFEVTSTESSSEKPVLEFDSNLDQSKTPLQFEVTSTESTSDTSVEQPVLEFESSVQEQHSTKETDSFRLDSSKNSSEDITFDLASSEQQFNKFDSDISVSGSQQQRLSDLSPETPQQQRDLALEKPNQVEGTTQSSLAVEDRQATSQGKPFCAPQVTSKMDDCVIELGEMARFDCRVSAYPDPEITWYKDGNKVIPSAKFELVSFHDDIFSLLIKKVDTEDSGRYTCMAKNEYGEAKSEALLNVLDQKEKITDAHVAPCFLTKFYDIEAMEGVPVEFVCVIYGHPEPTVTWLLNGKEVEISSEILTRRQEDSVMMAFRSVQVCHSGEIICKLKNDSGEAMCKARLKVKEDISKRGNRPLFLEQPSDKEVSEGEEVTFECTISGLPDPDVTWYFNGRELYESRRRTMKRKGGQKYILTLREVVPENAGVYTCKAVNRAGDASCAVELSVKELPTEQTYRGVGLEADTSKFSFPPAFTRRIQDTTTAPGRMVRFEAMVIGVPEPEIEWVKDGFPLKAGSKYKMGREGHTSILVVENCDSIDDGTYTCNVYNDAGKASSSAQLRVQEERMRPSVPRFYSPSVARESYTQSPTPSRRSVVREIPLEEKIPSMPIDKPICLDIKPNSVKLSWMPAPIGSLPENAQRITYTIEARELPNSSWVRLEGNIETTNHYIHNLKPDKEYMFRVRADNRYGTSETTLPCTLKAREEPARRESVMRETETPVRPVLPKTRPYISDIGKETIQLGWKPAELPYTGRSMSMPPVSYRVEAQKLPSEEWVPLASRVRKPSLYLSDLEPDRDYNIRVRAQTPYGVSQPTEPLWIPRAKAFTGVPVTRPTISEIEEGTARLQWNRVDIPAFDNMEQPLLYMIEMQEPPSYRWRELARRVPTNSYIVRDLEPAQDYRFRVRAESLDGLLSEPSPATSVFRTLALTHTPVDRLQVEEYDGDLNSARLSWRRVEVPPYGNADSPLLYMIEYETPQMEGWRPLASGIPTTRYHVPDISPTDDYRFRVRALSPYGVSPPSYPTGLYRQMSPLRPLAQDLHISDLEPSSVRLSWRSASVPPVRAGEPLSYQIEALEYPKTEWKPLATNIHDTSYRLGGLKPSTDYSFRVRALTPAGLAEAAPPVTLTSLPVRPRFPVREPTITDLGSDSIRIQWKPAELPYYSRHTTPISYSVEYQEVPSRDWVTATRGIPDTSYTLRGLRSDRDYRLRVCPETEYGAGEYSLPVHAHRRTVPLLPTREPTLSNISPSSATLSWPPASLLSGTPSRPILYRVEGREPPSSTWYDVASRVPSTSYNLQFLYPDQSYMFRVFADYDGVESEPTLAVYLPCRAGPPKMPREAPYVSSVQPESLILSWRSVELPTRITDYSPVTYKIEVQEHPSSEWRPLERKIPQTHFHITKLRPDQDYSFRVRAENEYGVSDPTDAVLVRKRSVPPALSPHEPMLSDVRPDSVRLTWRPAEVPSYLTDTVPVTYTILMQEGGDPNWQPIARRVAGTSYYVTGLAPDCDYNFKIQAENNYGTSLPSLPSRLHRQTKAPIYSPEIEDVEPSALRLSWRQPSVAKKSKATYSVEMLEPSTWKWRPLVSRLPHPSYKVSNIEPTKDYLFRVRAEVDSVITEPSFPISFSNRRELIKPVAKTKALPTVPVERPTLSDVYDDSVRVNWHPTSYHGANRKNLPQAYRLEVRELPDSYWRTLVPYTDQSSYEVTDLRPNQDYAFRVRTVTDTGMSEPSLPVYHYRQAATPKFPLPSPEIADIGDDYISLGWKLVDIPAFDVDETPLSFMIEAQKLPDYDWRPVARGVTGMSHKVTGLEPRQDYNFRLRGETPVGVTQPSLPTSLYRRPLVSGVPIANMSVDRDSTQPYAAQLRWSPAYIQPYKTTRDLKYQIEVQEPHHSDWSLVARDIPTTTYTVPELSPRKDYLFRIKAQLPTGSLSAPTTPIPFYRLSAAPSPQPALTFPTEDYSSINRPYIESLILKVPPRMSIEKPEMTVLSPDTVRLNWKSARVPAATANISPTTYRVEVRHEDSFEWMERATRIPGLTTDIKGLNPHIDYAFRVRAVNDFGWSESTLPVFLHRPQDYKDTSYDQMFEPIETYTSLLGDTAPPKMPIDTPRMGLVQGTTMRLSWTPARIPLYARKTPITYLIEKKEPHDQDWVMIASQLDDTAHTIPNIKPEQDYLFRVRAENEFGISEATLPAALTRSKTPHFIRSSASRERELDIGGNKWSSTYSYIDSVSSGVPPRVPAGRPTISNVTETTLTLSWPPGRMPSYMKGQVKISYIVEAREPPNHLWNKLDDNVPTTTFKVTGLRPDQDYMFRVRAFNDAGMSEPTLPVTLTRERVQEVEPRTRRRSSVERFSSVERLSSVDRFASRERSLSTERSVSIPRVLSREGSKLLDDDITQDTTPTSPEFVEPAKVHHGIDSRPVQLSLQLIGYPLPTVQWYFNNKKIVFGDKYDGYVTPSGLAVLEFSPMTWDDAGEYKCVAENESGESSFIIHLQLSDPPTFLEPMQDLMLASHVNGKLTCRVDGIPKPSVKFLKDWKPLSETPRYKLSEAGDQWSLEFDGALPSDSGCYICVAENPAGKVFCTARLSVDGDIPAATIYFKKSNFEDDYYILEELGRGRHSIVRRVIERLTGNEFAAKFTHVRGEPEKDFFRQELDTLSRQKSNRVVRLHDAYESQNSLILVEEIVKGGNLLDRVCQDNEWSESKASNIIKSVLQTIQDVHSTHVVHLDIEPNNLRFKSQDNNSLCLIDFGFARKLPLSSEITFNYGTPEFCSPEAIKNEVVSPATDVWSVGVLTHLLLTGTTPFSASTVPEVLSKTQECNLNLDPSLFSGISSAAQDFIARILVKDAQSRLSVSACLGHEWLKTSDQPSDQKLDITRLRSFRDRYIAQENLTQVKTLANLRSLKRLSEGVIIQEGLEPSEDPETGKIVYPDTSDYGQYLDKETWYEWQFRHQHGPDADKSLDDPSRPWRQKKDKELLDEEVKASYKGKLLDLDPAEIRPSLEKELEWLEESKKQDAQEPDEASLSSKRSSVASLSTEGTCGALFIEKLHDMAFSINDNVRLVCKLSLATSPTVVWYRNEELLPDGGRYKIVLEEDGEASLTIKSAKPYDVGVYKCVGRTKAGRVSCKMRLELGDVPGRPGQPAIGQISSTEALVIWEAPVSTGHSDILFYKVDYRSPGDERWTTCVYTNQEAAVVNNLKPETNYRFRVSATNRFGASAYSWASAESLTKPKDSPSLTKDDHFDLSKLLAKQTATQPLLPSEFEEPPQEEEPEAVIVNASPDSVYNIGELLYKGKFYEDKSLTLPSDDNKLFILRTLQQKRGQSEFDILKSLRHERVVKLHKAFQSGNELHFVLDYNEGGHIARYLSQRRKYTEEMVVCVVRQVLHGLEYLQRSSLLHLNLQLASIVVSKIEGFVIQLTDFSLATKLTNPVGELVPRRGYPDFIAPEVIIQDLSGYPADVWGVGVLSFLLLSGVSPYEGKTPEETLVNISLNRYDAADLFENVTAEGLKFLFKVLKRTPGNRMTVQECLDHKWLQLADKHIKERENTVFLSNALSTFVREYDATRQSQDFKMDFDDAVLPIQMAKRS</sequence>
<evidence type="ECO:0000259" key="14">
    <source>
        <dbReference type="PROSITE" id="PS50002"/>
    </source>
</evidence>
<dbReference type="PROSITE" id="PS50002">
    <property type="entry name" value="SH3"/>
    <property type="match status" value="1"/>
</dbReference>
<dbReference type="GO" id="GO:0005524">
    <property type="term" value="F:ATP binding"/>
    <property type="evidence" value="ECO:0007669"/>
    <property type="project" value="UniProtKB-UniRule"/>
</dbReference>
<feature type="domain" description="Ig-like" evidence="18">
    <location>
        <begin position="5098"/>
        <end position="5187"/>
    </location>
</feature>
<evidence type="ECO:0000256" key="11">
    <source>
        <dbReference type="PROSITE-ProRule" id="PRU10141"/>
    </source>
</evidence>
<dbReference type="Pfam" id="PF00041">
    <property type="entry name" value="fn3"/>
    <property type="match status" value="14"/>
</dbReference>
<dbReference type="Pfam" id="PF00069">
    <property type="entry name" value="Pkinase"/>
    <property type="match status" value="2"/>
</dbReference>
<dbReference type="Gene3D" id="1.10.510.10">
    <property type="entry name" value="Transferase(Phosphotransferase) domain 1"/>
    <property type="match status" value="2"/>
</dbReference>
<feature type="domain" description="Fibronectin type-III" evidence="19">
    <location>
        <begin position="5738"/>
        <end position="5831"/>
    </location>
</feature>
<feature type="compositionally biased region" description="Acidic residues" evidence="13">
    <location>
        <begin position="561"/>
        <end position="573"/>
    </location>
</feature>
<proteinExistence type="inferred from homology"/>
<feature type="region of interest" description="Disordered" evidence="13">
    <location>
        <begin position="168"/>
        <end position="201"/>
    </location>
</feature>
<dbReference type="GO" id="GO:0060298">
    <property type="term" value="P:positive regulation of sarcomere organization"/>
    <property type="evidence" value="ECO:0007669"/>
    <property type="project" value="UniProtKB-ARBA"/>
</dbReference>
<keyword evidence="20" id="KW-1185">Reference proteome</keyword>
<feature type="domain" description="Ig-like" evidence="18">
    <location>
        <begin position="1"/>
        <end position="85"/>
    </location>
</feature>
<dbReference type="FunFam" id="2.60.40.10:FF:000107">
    <property type="entry name" value="Myosin, light chain kinase a"/>
    <property type="match status" value="2"/>
</dbReference>
<evidence type="ECO:0000259" key="19">
    <source>
        <dbReference type="PROSITE" id="PS50853"/>
    </source>
</evidence>
<comment type="similarity">
    <text evidence="2">Belongs to the protein kinase superfamily. CAMK Ser/Thr protein kinase family.</text>
</comment>
<dbReference type="RefSeq" id="XP_055869889.1">
    <property type="nucleotide sequence ID" value="XM_056013914.1"/>
</dbReference>
<evidence type="ECO:0000256" key="12">
    <source>
        <dbReference type="SAM" id="Coils"/>
    </source>
</evidence>
<feature type="compositionally biased region" description="Low complexity" evidence="13">
    <location>
        <begin position="2639"/>
        <end position="2652"/>
    </location>
</feature>
<dbReference type="SMART" id="SM00406">
    <property type="entry name" value="IGv"/>
    <property type="match status" value="5"/>
</dbReference>
<feature type="domain" description="Ig-like" evidence="18">
    <location>
        <begin position="1527"/>
        <end position="1615"/>
    </location>
</feature>
<dbReference type="InterPro" id="IPR001452">
    <property type="entry name" value="SH3_domain"/>
</dbReference>
<evidence type="ECO:0000256" key="7">
    <source>
        <dbReference type="ARBA" id="ARBA00022840"/>
    </source>
</evidence>
<dbReference type="SMART" id="SM00220">
    <property type="entry name" value="S_TKc"/>
    <property type="match status" value="2"/>
</dbReference>